<dbReference type="Proteomes" id="UP000281498">
    <property type="component" value="Unassembled WGS sequence"/>
</dbReference>
<accession>A0A3A9KST6</accession>
<reference evidence="1 2" key="1">
    <citation type="submission" date="2017-10" db="EMBL/GenBank/DDBJ databases">
        <title>Bacillus sp. nov., a halophilic bacterium isolated from a Keqin Lake.</title>
        <authorList>
            <person name="Wang H."/>
        </authorList>
    </citation>
    <scope>NUCLEOTIDE SEQUENCE [LARGE SCALE GENOMIC DNA]</scope>
    <source>
        <strain evidence="1 2">KCTC 13187</strain>
    </source>
</reference>
<evidence type="ECO:0000313" key="2">
    <source>
        <dbReference type="Proteomes" id="UP000281498"/>
    </source>
</evidence>
<dbReference type="OrthoDB" id="2680078at2"/>
<dbReference type="RefSeq" id="WP_110935122.1">
    <property type="nucleotide sequence ID" value="NZ_KZ614146.1"/>
</dbReference>
<evidence type="ECO:0008006" key="3">
    <source>
        <dbReference type="Google" id="ProtNLM"/>
    </source>
</evidence>
<keyword evidence="2" id="KW-1185">Reference proteome</keyword>
<dbReference type="EMBL" id="PDOE01000003">
    <property type="protein sequence ID" value="RKL67716.1"/>
    <property type="molecule type" value="Genomic_DNA"/>
</dbReference>
<sequence length="215" mass="24381">MEKFAPLCIRADKLFDWVTRRIEKTFDFDQDDINFFDGRKSEINPCEFFDDPDDVEVDIKNVDIECDQVGSRQDVYLPELELELQEVRIKKQGSFQVVLAGEHKGKERTLTSSPVNVCFFERFILCAPESTEISCEVYDAGGSGALLCVDNDNGDFELSLSLLICQSVQVSADVIMEVEGKICRPRNDIVLPVDHVCDEIPFPKQCPQIFPAESK</sequence>
<comment type="caution">
    <text evidence="1">The sequence shown here is derived from an EMBL/GenBank/DDBJ whole genome shotgun (WGS) entry which is preliminary data.</text>
</comment>
<name>A0A3A9KST6_9BACI</name>
<dbReference type="AlphaFoldDB" id="A0A3A9KST6"/>
<evidence type="ECO:0000313" key="1">
    <source>
        <dbReference type="EMBL" id="RKL67716.1"/>
    </source>
</evidence>
<proteinExistence type="predicted"/>
<organism evidence="1 2">
    <name type="scientific">Salipaludibacillus neizhouensis</name>
    <dbReference type="NCBI Taxonomy" id="885475"/>
    <lineage>
        <taxon>Bacteria</taxon>
        <taxon>Bacillati</taxon>
        <taxon>Bacillota</taxon>
        <taxon>Bacilli</taxon>
        <taxon>Bacillales</taxon>
        <taxon>Bacillaceae</taxon>
    </lineage>
</organism>
<protein>
    <recommendedName>
        <fullName evidence="3">SipL SPOCS domain-containing protein</fullName>
    </recommendedName>
</protein>
<gene>
    <name evidence="1" type="ORF">CR203_10240</name>
</gene>